<dbReference type="PROSITE" id="PS50835">
    <property type="entry name" value="IG_LIKE"/>
    <property type="match status" value="2"/>
</dbReference>
<dbReference type="Gene3D" id="2.60.40.10">
    <property type="entry name" value="Immunoglobulins"/>
    <property type="match status" value="2"/>
</dbReference>
<dbReference type="PANTHER" id="PTHR47633">
    <property type="entry name" value="IMMUNOGLOBULIN"/>
    <property type="match status" value="1"/>
</dbReference>
<gene>
    <name evidence="3" type="ORF">LOTGIDRAFT_141551</name>
</gene>
<name>V4B0N6_LOTGI</name>
<dbReference type="STRING" id="225164.V4B0N6"/>
<evidence type="ECO:0000313" key="3">
    <source>
        <dbReference type="EMBL" id="ESO99751.1"/>
    </source>
</evidence>
<dbReference type="InterPro" id="IPR013098">
    <property type="entry name" value="Ig_I-set"/>
</dbReference>
<dbReference type="Pfam" id="PF07679">
    <property type="entry name" value="I-set"/>
    <property type="match status" value="2"/>
</dbReference>
<evidence type="ECO:0000256" key="1">
    <source>
        <dbReference type="ARBA" id="ARBA00023319"/>
    </source>
</evidence>
<dbReference type="EMBL" id="KB200919">
    <property type="protein sequence ID" value="ESO99751.1"/>
    <property type="molecule type" value="Genomic_DNA"/>
</dbReference>
<reference evidence="3 4" key="1">
    <citation type="journal article" date="2013" name="Nature">
        <title>Insights into bilaterian evolution from three spiralian genomes.</title>
        <authorList>
            <person name="Simakov O."/>
            <person name="Marletaz F."/>
            <person name="Cho S.J."/>
            <person name="Edsinger-Gonzales E."/>
            <person name="Havlak P."/>
            <person name="Hellsten U."/>
            <person name="Kuo D.H."/>
            <person name="Larsson T."/>
            <person name="Lv J."/>
            <person name="Arendt D."/>
            <person name="Savage R."/>
            <person name="Osoegawa K."/>
            <person name="de Jong P."/>
            <person name="Grimwood J."/>
            <person name="Chapman J.A."/>
            <person name="Shapiro H."/>
            <person name="Aerts A."/>
            <person name="Otillar R.P."/>
            <person name="Terry A.Y."/>
            <person name="Boore J.L."/>
            <person name="Grigoriev I.V."/>
            <person name="Lindberg D.R."/>
            <person name="Seaver E.C."/>
            <person name="Weisblat D.A."/>
            <person name="Putnam N.H."/>
            <person name="Rokhsar D.S."/>
        </authorList>
    </citation>
    <scope>NUCLEOTIDE SEQUENCE [LARGE SCALE GENOMIC DNA]</scope>
</reference>
<evidence type="ECO:0000313" key="4">
    <source>
        <dbReference type="Proteomes" id="UP000030746"/>
    </source>
</evidence>
<dbReference type="PANTHER" id="PTHR47633:SF15">
    <property type="entry name" value="IG-LIKE DOMAIN-CONTAINING PROTEIN"/>
    <property type="match status" value="1"/>
</dbReference>
<dbReference type="InterPro" id="IPR013783">
    <property type="entry name" value="Ig-like_fold"/>
</dbReference>
<dbReference type="SMART" id="SM00409">
    <property type="entry name" value="IG"/>
    <property type="match status" value="1"/>
</dbReference>
<dbReference type="KEGG" id="lgi:LOTGIDRAFT_141551"/>
<organism evidence="3 4">
    <name type="scientific">Lottia gigantea</name>
    <name type="common">Giant owl limpet</name>
    <dbReference type="NCBI Taxonomy" id="225164"/>
    <lineage>
        <taxon>Eukaryota</taxon>
        <taxon>Metazoa</taxon>
        <taxon>Spiralia</taxon>
        <taxon>Lophotrochozoa</taxon>
        <taxon>Mollusca</taxon>
        <taxon>Gastropoda</taxon>
        <taxon>Patellogastropoda</taxon>
        <taxon>Lottioidea</taxon>
        <taxon>Lottiidae</taxon>
        <taxon>Lottia</taxon>
    </lineage>
</organism>
<accession>V4B0N6</accession>
<protein>
    <recommendedName>
        <fullName evidence="2">Ig-like domain-containing protein</fullName>
    </recommendedName>
</protein>
<sequence>APQFIIKPRRQLVDEGDSTKFKASFEGSSNTQVTWSKDGKEILPDDHCKAAINKNRFKLTIGKVVPGDAGAYVCEAYNEFGESDTFCNLSIREIEKSLPPDFITKPKLTKVTEGADAIFSCTVVGFPLPNVYWERNGKILQDCTKYQV</sequence>
<dbReference type="RefSeq" id="XP_009049542.1">
    <property type="nucleotide sequence ID" value="XM_009051294.1"/>
</dbReference>
<proteinExistence type="predicted"/>
<dbReference type="GeneID" id="20234452"/>
<dbReference type="Proteomes" id="UP000030746">
    <property type="component" value="Unassembled WGS sequence"/>
</dbReference>
<dbReference type="AlphaFoldDB" id="V4B0N6"/>
<feature type="non-terminal residue" evidence="3">
    <location>
        <position position="1"/>
    </location>
</feature>
<dbReference type="SUPFAM" id="SSF48726">
    <property type="entry name" value="Immunoglobulin"/>
    <property type="match status" value="2"/>
</dbReference>
<dbReference type="CTD" id="20234452"/>
<dbReference type="InterPro" id="IPR003599">
    <property type="entry name" value="Ig_sub"/>
</dbReference>
<evidence type="ECO:0000259" key="2">
    <source>
        <dbReference type="PROSITE" id="PS50835"/>
    </source>
</evidence>
<keyword evidence="4" id="KW-1185">Reference proteome</keyword>
<dbReference type="InterPro" id="IPR007110">
    <property type="entry name" value="Ig-like_dom"/>
</dbReference>
<keyword evidence="1" id="KW-0393">Immunoglobulin domain</keyword>
<dbReference type="OrthoDB" id="6159540at2759"/>
<dbReference type="InterPro" id="IPR036179">
    <property type="entry name" value="Ig-like_dom_sf"/>
</dbReference>
<dbReference type="OMA" id="LEFCHQY"/>
<dbReference type="FunFam" id="2.60.40.10:FF:000107">
    <property type="entry name" value="Myosin, light chain kinase a"/>
    <property type="match status" value="1"/>
</dbReference>
<dbReference type="HOGENOM" id="CLU_1763424_0_0_1"/>
<feature type="domain" description="Ig-like" evidence="2">
    <location>
        <begin position="100"/>
        <end position="148"/>
    </location>
</feature>
<feature type="domain" description="Ig-like" evidence="2">
    <location>
        <begin position="2"/>
        <end position="90"/>
    </location>
</feature>